<gene>
    <name evidence="1" type="ORF">ARMGADRAFT_1171810</name>
</gene>
<reference evidence="2" key="1">
    <citation type="journal article" date="2017" name="Nat. Ecol. Evol.">
        <title>Genome expansion and lineage-specific genetic innovations in the forest pathogenic fungi Armillaria.</title>
        <authorList>
            <person name="Sipos G."/>
            <person name="Prasanna A.N."/>
            <person name="Walter M.C."/>
            <person name="O'Connor E."/>
            <person name="Balint B."/>
            <person name="Krizsan K."/>
            <person name="Kiss B."/>
            <person name="Hess J."/>
            <person name="Varga T."/>
            <person name="Slot J."/>
            <person name="Riley R."/>
            <person name="Boka B."/>
            <person name="Rigling D."/>
            <person name="Barry K."/>
            <person name="Lee J."/>
            <person name="Mihaltcheva S."/>
            <person name="LaButti K."/>
            <person name="Lipzen A."/>
            <person name="Waldron R."/>
            <person name="Moloney N.M."/>
            <person name="Sperisen C."/>
            <person name="Kredics L."/>
            <person name="Vagvoelgyi C."/>
            <person name="Patrignani A."/>
            <person name="Fitzpatrick D."/>
            <person name="Nagy I."/>
            <person name="Doyle S."/>
            <person name="Anderson J.B."/>
            <person name="Grigoriev I.V."/>
            <person name="Gueldener U."/>
            <person name="Muensterkoetter M."/>
            <person name="Nagy L.G."/>
        </authorList>
    </citation>
    <scope>NUCLEOTIDE SEQUENCE [LARGE SCALE GENOMIC DNA]</scope>
    <source>
        <strain evidence="2">Ar21-2</strain>
    </source>
</reference>
<protein>
    <recommendedName>
        <fullName evidence="3">F-box domain-containing protein</fullName>
    </recommendedName>
</protein>
<proteinExistence type="predicted"/>
<name>A0A2H3CQ31_ARMGA</name>
<organism evidence="1 2">
    <name type="scientific">Armillaria gallica</name>
    <name type="common">Bulbous honey fungus</name>
    <name type="synonym">Armillaria bulbosa</name>
    <dbReference type="NCBI Taxonomy" id="47427"/>
    <lineage>
        <taxon>Eukaryota</taxon>
        <taxon>Fungi</taxon>
        <taxon>Dikarya</taxon>
        <taxon>Basidiomycota</taxon>
        <taxon>Agaricomycotina</taxon>
        <taxon>Agaricomycetes</taxon>
        <taxon>Agaricomycetidae</taxon>
        <taxon>Agaricales</taxon>
        <taxon>Marasmiineae</taxon>
        <taxon>Physalacriaceae</taxon>
        <taxon>Armillaria</taxon>
    </lineage>
</organism>
<accession>A0A2H3CQ31</accession>
<dbReference type="EMBL" id="KZ293743">
    <property type="protein sequence ID" value="PBK80528.1"/>
    <property type="molecule type" value="Genomic_DNA"/>
</dbReference>
<evidence type="ECO:0008006" key="3">
    <source>
        <dbReference type="Google" id="ProtNLM"/>
    </source>
</evidence>
<dbReference type="InParanoid" id="A0A2H3CQ31"/>
<dbReference type="OrthoDB" id="2788229at2759"/>
<sequence length="418" mass="47651">MSDIPEDILEGILRHLSSDFPSLKACSLSHSSFLPPTRRLLLSNVKLRHCRQNSHTDICLEFRETLLASKYMQSFIRTLILHHWDLIEDIKYQCIFPTLLELIPDLRRVHISLGTNKATILGANFFPLPHSISSVRHLILDDIVFETHAQMLSLFASFSDLEVISASRIRFDDPGATDHIPVPSYHCTPSTLELNMGGAALECLFNSPQSTISIANLRILSVLLFERNIFAIASVLSLSSSSLEHLTLIPAEIGAHSARNRVDLREQSCLRRISTSLVFDSQAWTPKNLPKPFPWAHRFFKTLPASIEDVFIEVGLSPYDAILLPQKQKEWQRLDHILASHPGDFTIRLGISLDYHFCDPDEDDPCYREWPTCSDMEEYFRNFLLVDGMPEMNKLGRLNCEITRSGLVFSAYMNDSRW</sequence>
<dbReference type="Proteomes" id="UP000217790">
    <property type="component" value="Unassembled WGS sequence"/>
</dbReference>
<evidence type="ECO:0000313" key="2">
    <source>
        <dbReference type="Proteomes" id="UP000217790"/>
    </source>
</evidence>
<dbReference type="AlphaFoldDB" id="A0A2H3CQ31"/>
<evidence type="ECO:0000313" key="1">
    <source>
        <dbReference type="EMBL" id="PBK80528.1"/>
    </source>
</evidence>
<dbReference type="SUPFAM" id="SSF52047">
    <property type="entry name" value="RNI-like"/>
    <property type="match status" value="1"/>
</dbReference>
<keyword evidence="2" id="KW-1185">Reference proteome</keyword>